<organism evidence="1 2">
    <name type="scientific">Holothuria leucospilota</name>
    <name type="common">Black long sea cucumber</name>
    <name type="synonym">Mertensiothuria leucospilota</name>
    <dbReference type="NCBI Taxonomy" id="206669"/>
    <lineage>
        <taxon>Eukaryota</taxon>
        <taxon>Metazoa</taxon>
        <taxon>Echinodermata</taxon>
        <taxon>Eleutherozoa</taxon>
        <taxon>Echinozoa</taxon>
        <taxon>Holothuroidea</taxon>
        <taxon>Aspidochirotacea</taxon>
        <taxon>Aspidochirotida</taxon>
        <taxon>Holothuriidae</taxon>
        <taxon>Holothuria</taxon>
    </lineage>
</organism>
<comment type="caution">
    <text evidence="1">The sequence shown here is derived from an EMBL/GenBank/DDBJ whole genome shotgun (WGS) entry which is preliminary data.</text>
</comment>
<dbReference type="Proteomes" id="UP001152320">
    <property type="component" value="Chromosome 5"/>
</dbReference>
<dbReference type="AlphaFoldDB" id="A0A9Q1HCX7"/>
<sequence>MLCRFENGKHLTTLQRRRSLEYRLHTSANGDWNLRAGIFLGHILKYRCSSKNSQSVAASQAEAIKFSIQTVPISTDVAQAAKKKDTRYKQPFLLGLGPEKKADKFVWTGNYHCR</sequence>
<name>A0A9Q1HCX7_HOLLE</name>
<proteinExistence type="predicted"/>
<evidence type="ECO:0000313" key="2">
    <source>
        <dbReference type="Proteomes" id="UP001152320"/>
    </source>
</evidence>
<keyword evidence="2" id="KW-1185">Reference proteome</keyword>
<accession>A0A9Q1HCX7</accession>
<dbReference type="EMBL" id="JAIZAY010000005">
    <property type="protein sequence ID" value="KAJ8041534.1"/>
    <property type="molecule type" value="Genomic_DNA"/>
</dbReference>
<reference evidence="1" key="1">
    <citation type="submission" date="2021-10" db="EMBL/GenBank/DDBJ databases">
        <title>Tropical sea cucumber genome reveals ecological adaptation and Cuvierian tubules defense mechanism.</title>
        <authorList>
            <person name="Chen T."/>
        </authorList>
    </citation>
    <scope>NUCLEOTIDE SEQUENCE</scope>
    <source>
        <strain evidence="1">Nanhai2018</strain>
        <tissue evidence="1">Muscle</tissue>
    </source>
</reference>
<evidence type="ECO:0000313" key="1">
    <source>
        <dbReference type="EMBL" id="KAJ8041534.1"/>
    </source>
</evidence>
<protein>
    <submittedName>
        <fullName evidence="1">Uncharacterized protein</fullName>
    </submittedName>
</protein>
<gene>
    <name evidence="1" type="ORF">HOLleu_12379</name>
</gene>
<dbReference type="OrthoDB" id="10053555at2759"/>